<dbReference type="InterPro" id="IPR014729">
    <property type="entry name" value="Rossmann-like_a/b/a_fold"/>
</dbReference>
<dbReference type="EC" id="6.1.1.4" evidence="2"/>
<evidence type="ECO:0000256" key="4">
    <source>
        <dbReference type="ARBA" id="ARBA00022741"/>
    </source>
</evidence>
<keyword evidence="7" id="KW-0030">Aminoacyl-tRNA synthetase</keyword>
<evidence type="ECO:0000256" key="7">
    <source>
        <dbReference type="ARBA" id="ARBA00023146"/>
    </source>
</evidence>
<reference evidence="9" key="1">
    <citation type="submission" date="2018-05" db="EMBL/GenBank/DDBJ databases">
        <authorList>
            <person name="Lanie J.A."/>
            <person name="Ng W.-L."/>
            <person name="Kazmierczak K.M."/>
            <person name="Andrzejewski T.M."/>
            <person name="Davidsen T.M."/>
            <person name="Wayne K.J."/>
            <person name="Tettelin H."/>
            <person name="Glass J.I."/>
            <person name="Rusch D."/>
            <person name="Podicherti R."/>
            <person name="Tsui H.-C.T."/>
            <person name="Winkler M.E."/>
        </authorList>
    </citation>
    <scope>NUCLEOTIDE SEQUENCE</scope>
</reference>
<keyword evidence="6" id="KW-0648">Protein biosynthesis</keyword>
<gene>
    <name evidence="9" type="ORF">METZ01_LOCUS484377</name>
</gene>
<dbReference type="Gene3D" id="3.40.50.620">
    <property type="entry name" value="HUPs"/>
    <property type="match status" value="1"/>
</dbReference>
<dbReference type="PANTHER" id="PTHR43740">
    <property type="entry name" value="LEUCYL-TRNA SYNTHETASE"/>
    <property type="match status" value="1"/>
</dbReference>
<keyword evidence="5" id="KW-0067">ATP-binding</keyword>
<comment type="similarity">
    <text evidence="1">Belongs to the class-I aminoacyl-tRNA synthetase family.</text>
</comment>
<evidence type="ECO:0000259" key="8">
    <source>
        <dbReference type="Pfam" id="PF09334"/>
    </source>
</evidence>
<dbReference type="PANTHER" id="PTHR43740:SF2">
    <property type="entry name" value="LEUCINE--TRNA LIGASE, MITOCHONDRIAL"/>
    <property type="match status" value="1"/>
</dbReference>
<dbReference type="InterPro" id="IPR002302">
    <property type="entry name" value="Leu-tRNA-ligase"/>
</dbReference>
<dbReference type="EMBL" id="UINC01208799">
    <property type="protein sequence ID" value="SVE31523.1"/>
    <property type="molecule type" value="Genomic_DNA"/>
</dbReference>
<dbReference type="InterPro" id="IPR015413">
    <property type="entry name" value="Methionyl/Leucyl_tRNA_Synth"/>
</dbReference>
<keyword evidence="4" id="KW-0547">Nucleotide-binding</keyword>
<dbReference type="GO" id="GO:0005829">
    <property type="term" value="C:cytosol"/>
    <property type="evidence" value="ECO:0007669"/>
    <property type="project" value="TreeGrafter"/>
</dbReference>
<protein>
    <recommendedName>
        <fullName evidence="2">leucine--tRNA ligase</fullName>
        <ecNumber evidence="2">6.1.1.4</ecNumber>
    </recommendedName>
</protein>
<evidence type="ECO:0000256" key="6">
    <source>
        <dbReference type="ARBA" id="ARBA00022917"/>
    </source>
</evidence>
<evidence type="ECO:0000256" key="1">
    <source>
        <dbReference type="ARBA" id="ARBA00005594"/>
    </source>
</evidence>
<dbReference type="GO" id="GO:0005524">
    <property type="term" value="F:ATP binding"/>
    <property type="evidence" value="ECO:0007669"/>
    <property type="project" value="UniProtKB-KW"/>
</dbReference>
<dbReference type="Gene3D" id="1.10.730.10">
    <property type="entry name" value="Isoleucyl-tRNA Synthetase, Domain 1"/>
    <property type="match status" value="1"/>
</dbReference>
<name>A0A383CHI6_9ZZZZ</name>
<evidence type="ECO:0000256" key="2">
    <source>
        <dbReference type="ARBA" id="ARBA00013164"/>
    </source>
</evidence>
<evidence type="ECO:0000256" key="5">
    <source>
        <dbReference type="ARBA" id="ARBA00022840"/>
    </source>
</evidence>
<organism evidence="9">
    <name type="scientific">marine metagenome</name>
    <dbReference type="NCBI Taxonomy" id="408172"/>
    <lineage>
        <taxon>unclassified sequences</taxon>
        <taxon>metagenomes</taxon>
        <taxon>ecological metagenomes</taxon>
    </lineage>
</organism>
<keyword evidence="3" id="KW-0436">Ligase</keyword>
<dbReference type="Pfam" id="PF09334">
    <property type="entry name" value="tRNA-synt_1g"/>
    <property type="match status" value="1"/>
</dbReference>
<accession>A0A383CHI6</accession>
<proteinExistence type="inferred from homology"/>
<feature type="non-terminal residue" evidence="9">
    <location>
        <position position="118"/>
    </location>
</feature>
<evidence type="ECO:0000256" key="3">
    <source>
        <dbReference type="ARBA" id="ARBA00022598"/>
    </source>
</evidence>
<feature type="domain" description="Methionyl/Leucyl tRNA synthetase" evidence="8">
    <location>
        <begin position="39"/>
        <end position="114"/>
    </location>
</feature>
<dbReference type="GO" id="GO:0004823">
    <property type="term" value="F:leucine-tRNA ligase activity"/>
    <property type="evidence" value="ECO:0007669"/>
    <property type="project" value="UniProtKB-EC"/>
</dbReference>
<dbReference type="GO" id="GO:0006429">
    <property type="term" value="P:leucyl-tRNA aminoacylation"/>
    <property type="evidence" value="ECO:0007669"/>
    <property type="project" value="InterPro"/>
</dbReference>
<dbReference type="AlphaFoldDB" id="A0A383CHI6"/>
<dbReference type="SUPFAM" id="SSF52374">
    <property type="entry name" value="Nucleotidylyl transferase"/>
    <property type="match status" value="1"/>
</dbReference>
<evidence type="ECO:0000313" key="9">
    <source>
        <dbReference type="EMBL" id="SVE31523.1"/>
    </source>
</evidence>
<sequence length="118" mass="13781">MKDYIFKDIESKWQKKWLENNFSKIDFSDLNNKYYALTMFSYPSGDKLHVGHWYAYGPPDTFARYIKMKGFNVFQPQGFDAFGLPAENYAIEHGVHPAESTKKNIDTMRNQLHSIGAM</sequence>